<gene>
    <name evidence="1" type="ORF">MCOR_11956</name>
</gene>
<dbReference type="SUPFAM" id="SSF57924">
    <property type="entry name" value="Inhibitor of apoptosis (IAP) repeat"/>
    <property type="match status" value="2"/>
</dbReference>
<reference evidence="1 2" key="1">
    <citation type="submission" date="2020-06" db="EMBL/GenBank/DDBJ databases">
        <authorList>
            <person name="Li R."/>
            <person name="Bekaert M."/>
        </authorList>
    </citation>
    <scope>NUCLEOTIDE SEQUENCE [LARGE SCALE GENOMIC DNA]</scope>
    <source>
        <strain evidence="2">wild</strain>
    </source>
</reference>
<dbReference type="GO" id="GO:0031398">
    <property type="term" value="P:positive regulation of protein ubiquitination"/>
    <property type="evidence" value="ECO:0007669"/>
    <property type="project" value="TreeGrafter"/>
</dbReference>
<evidence type="ECO:0008006" key="3">
    <source>
        <dbReference type="Google" id="ProtNLM"/>
    </source>
</evidence>
<protein>
    <recommendedName>
        <fullName evidence="3">BIRC7_8</fullName>
    </recommendedName>
</protein>
<dbReference type="GO" id="GO:0043027">
    <property type="term" value="F:cysteine-type endopeptidase inhibitor activity involved in apoptotic process"/>
    <property type="evidence" value="ECO:0007669"/>
    <property type="project" value="TreeGrafter"/>
</dbReference>
<proteinExistence type="predicted"/>
<evidence type="ECO:0000313" key="2">
    <source>
        <dbReference type="Proteomes" id="UP000507470"/>
    </source>
</evidence>
<dbReference type="Gene3D" id="1.10.1170.10">
    <property type="entry name" value="Inhibitor Of Apoptosis Protein (2mihbC-IAP-1), Chain A"/>
    <property type="match status" value="2"/>
</dbReference>
<dbReference type="PANTHER" id="PTHR10044:SF139">
    <property type="entry name" value="DEATH-ASSOCIATED INHIBITOR OF APOPTOSIS 2"/>
    <property type="match status" value="1"/>
</dbReference>
<dbReference type="GO" id="GO:0005737">
    <property type="term" value="C:cytoplasm"/>
    <property type="evidence" value="ECO:0007669"/>
    <property type="project" value="TreeGrafter"/>
</dbReference>
<dbReference type="GO" id="GO:0043066">
    <property type="term" value="P:negative regulation of apoptotic process"/>
    <property type="evidence" value="ECO:0007669"/>
    <property type="project" value="TreeGrafter"/>
</dbReference>
<dbReference type="OrthoDB" id="10393248at2759"/>
<organism evidence="1 2">
    <name type="scientific">Mytilus coruscus</name>
    <name type="common">Sea mussel</name>
    <dbReference type="NCBI Taxonomy" id="42192"/>
    <lineage>
        <taxon>Eukaryota</taxon>
        <taxon>Metazoa</taxon>
        <taxon>Spiralia</taxon>
        <taxon>Lophotrochozoa</taxon>
        <taxon>Mollusca</taxon>
        <taxon>Bivalvia</taxon>
        <taxon>Autobranchia</taxon>
        <taxon>Pteriomorphia</taxon>
        <taxon>Mytilida</taxon>
        <taxon>Mytiloidea</taxon>
        <taxon>Mytilidae</taxon>
        <taxon>Mytilinae</taxon>
        <taxon>Mytilus</taxon>
    </lineage>
</organism>
<dbReference type="PROSITE" id="PS50143">
    <property type="entry name" value="BIR_REPEAT_2"/>
    <property type="match status" value="2"/>
</dbReference>
<name>A0A6J8AV66_MYTCO</name>
<dbReference type="Proteomes" id="UP000507470">
    <property type="component" value="Unassembled WGS sequence"/>
</dbReference>
<dbReference type="InterPro" id="IPR050784">
    <property type="entry name" value="IAP"/>
</dbReference>
<dbReference type="InterPro" id="IPR001370">
    <property type="entry name" value="BIR_rpt"/>
</dbReference>
<sequence>MAGKMFQPNFPSQTIEPVLVYQSNSLGNQQSFLNWRGGKTSLLIEAGFKYTGMGDILMCPICNVTTRFNEWCKTKEPHEKHIELTPTCEYAKEVNDMKKCRKVVLSNKNTTYASSSTPSLKELTVSEWQSNFGVSGELAEKLKSYGFLYDRGMDAVRCGSCRVAIEKEELKSNLTVMHARFSPDCSLIMKHVAKNRLMFLQNSWKQIKEDKLPFAIVVVYPCCLGSYSWVHGKRMPFLEVSASTWKSEKDPNTYSILQRHWKVEIRELKEYLNQVNAYLRRTKKSSNPR</sequence>
<dbReference type="GO" id="GO:0051726">
    <property type="term" value="P:regulation of cell cycle"/>
    <property type="evidence" value="ECO:0007669"/>
    <property type="project" value="TreeGrafter"/>
</dbReference>
<dbReference type="Pfam" id="PF00653">
    <property type="entry name" value="BIR"/>
    <property type="match status" value="2"/>
</dbReference>
<dbReference type="GO" id="GO:0005634">
    <property type="term" value="C:nucleus"/>
    <property type="evidence" value="ECO:0007669"/>
    <property type="project" value="TreeGrafter"/>
</dbReference>
<accession>A0A6J8AV66</accession>
<dbReference type="PANTHER" id="PTHR10044">
    <property type="entry name" value="INHIBITOR OF APOPTOSIS"/>
    <property type="match status" value="1"/>
</dbReference>
<keyword evidence="2" id="KW-1185">Reference proteome</keyword>
<dbReference type="SMART" id="SM00238">
    <property type="entry name" value="BIR"/>
    <property type="match status" value="1"/>
</dbReference>
<dbReference type="GO" id="GO:0061630">
    <property type="term" value="F:ubiquitin protein ligase activity"/>
    <property type="evidence" value="ECO:0007669"/>
    <property type="project" value="TreeGrafter"/>
</dbReference>
<dbReference type="AlphaFoldDB" id="A0A6J8AV66"/>
<evidence type="ECO:0000313" key="1">
    <source>
        <dbReference type="EMBL" id="CAC5374650.1"/>
    </source>
</evidence>
<dbReference type="EMBL" id="CACVKT020002042">
    <property type="protein sequence ID" value="CAC5374650.1"/>
    <property type="molecule type" value="Genomic_DNA"/>
</dbReference>